<organism evidence="10 11">
    <name type="scientific">Aliiglaciecola lipolytica E3</name>
    <dbReference type="NCBI Taxonomy" id="1127673"/>
    <lineage>
        <taxon>Bacteria</taxon>
        <taxon>Pseudomonadati</taxon>
        <taxon>Pseudomonadota</taxon>
        <taxon>Gammaproteobacteria</taxon>
        <taxon>Alteromonadales</taxon>
        <taxon>Alteromonadaceae</taxon>
        <taxon>Aliiglaciecola</taxon>
    </lineage>
</organism>
<dbReference type="STRING" id="1127673.GLIP_0270"/>
<dbReference type="eggNOG" id="COG0654">
    <property type="taxonomic scope" value="Bacteria"/>
</dbReference>
<comment type="subunit">
    <text evidence="8">Component of the Ubi complex metabolon, which regroups five ubiquinone biosynthesis proteins (UbiE, UbiF, UbiG, UbiH and UbiI) and two accessory factors (UbiK and the lipid-binding protein UbiJ).</text>
</comment>
<dbReference type="AlphaFoldDB" id="K6YNL2"/>
<dbReference type="InterPro" id="IPR002938">
    <property type="entry name" value="FAD-bd"/>
</dbReference>
<name>K6YNL2_9ALTE</name>
<comment type="caution">
    <text evidence="10">The sequence shown here is derived from an EMBL/GenBank/DDBJ whole genome shotgun (WGS) entry which is preliminary data.</text>
</comment>
<evidence type="ECO:0000313" key="11">
    <source>
        <dbReference type="Proteomes" id="UP000006334"/>
    </source>
</evidence>
<dbReference type="PANTHER" id="PTHR43876">
    <property type="entry name" value="UBIQUINONE BIOSYNTHESIS MONOOXYGENASE COQ6, MITOCHONDRIAL"/>
    <property type="match status" value="1"/>
</dbReference>
<dbReference type="SUPFAM" id="SSF51905">
    <property type="entry name" value="FAD/NAD(P)-binding domain"/>
    <property type="match status" value="1"/>
</dbReference>
<keyword evidence="5" id="KW-0274">FAD</keyword>
<feature type="domain" description="FAD-binding" evidence="9">
    <location>
        <begin position="2"/>
        <end position="334"/>
    </location>
</feature>
<comment type="cofactor">
    <cofactor evidence="1">
        <name>FAD</name>
        <dbReference type="ChEBI" id="CHEBI:57692"/>
    </cofactor>
</comment>
<keyword evidence="11" id="KW-1185">Reference proteome</keyword>
<reference evidence="10 11" key="1">
    <citation type="journal article" date="2017" name="Antonie Van Leeuwenhoek">
        <title>Rhizobium rhizosphaerae sp. nov., a novel species isolated from rice rhizosphere.</title>
        <authorList>
            <person name="Zhao J.J."/>
            <person name="Zhang J."/>
            <person name="Zhang R.J."/>
            <person name="Zhang C.W."/>
            <person name="Yin H.Q."/>
            <person name="Zhang X.X."/>
        </authorList>
    </citation>
    <scope>NUCLEOTIDE SEQUENCE [LARGE SCALE GENOMIC DNA]</scope>
    <source>
        <strain evidence="10 11">E3</strain>
    </source>
</reference>
<accession>K6YNL2</accession>
<dbReference type="GO" id="GO:0008682">
    <property type="term" value="F:3-demethoxyubiquinol 3-hydroxylase activity"/>
    <property type="evidence" value="ECO:0007669"/>
    <property type="project" value="TreeGrafter"/>
</dbReference>
<evidence type="ECO:0000256" key="2">
    <source>
        <dbReference type="ARBA" id="ARBA00004749"/>
    </source>
</evidence>
<evidence type="ECO:0000256" key="5">
    <source>
        <dbReference type="ARBA" id="ARBA00022827"/>
    </source>
</evidence>
<sequence length="386" mass="42765">MFDVAIVGGGMVGAAAGIGLAQQGLNVVIFESVLPSPFSPEQSPDMRVSAINLHSQSLLESLGVWSEIEKMRLCPFTQMQVWEDEKALTRFDCAELNQNQLGFIIENRLIQLALFNRIKMLQNITVVTEKTIKSVSEGAVISIQTLDDELFESKVLIGADGGHSQIRNLLKIGSQGWQYQQHAMGINIKMVDSQQQNITWQQFTPSGPRAFLPLYGDFASLVWYDSAERISELTRLNHSNLKAQIVANFPQKLADFDILQVASFPLTRMHATRYCKNNTVLIGDAAHTINPLAGQGVNLGFSDVQVLLNNMQGWDKDVISVAALLKRYESIRKPQNLLMMSTMDAIYATFSNNIFPLKVLRNAGLKLADKAGPLKKQVMKVALGLT</sequence>
<dbReference type="OrthoDB" id="9769565at2"/>
<evidence type="ECO:0000256" key="7">
    <source>
        <dbReference type="ARBA" id="ARBA00023033"/>
    </source>
</evidence>
<comment type="pathway">
    <text evidence="2">Cofactor biosynthesis; ubiquinone biosynthesis.</text>
</comment>
<dbReference type="FunFam" id="3.50.50.60:FF:000021">
    <property type="entry name" value="Ubiquinone biosynthesis monooxygenase COQ6"/>
    <property type="match status" value="1"/>
</dbReference>
<evidence type="ECO:0000313" key="10">
    <source>
        <dbReference type="EMBL" id="GAC12920.1"/>
    </source>
</evidence>
<dbReference type="Gene3D" id="3.50.50.60">
    <property type="entry name" value="FAD/NAD(P)-binding domain"/>
    <property type="match status" value="2"/>
</dbReference>
<evidence type="ECO:0000256" key="6">
    <source>
        <dbReference type="ARBA" id="ARBA00023002"/>
    </source>
</evidence>
<dbReference type="InterPro" id="IPR036188">
    <property type="entry name" value="FAD/NAD-bd_sf"/>
</dbReference>
<protein>
    <submittedName>
        <fullName evidence="10">Protein visC</fullName>
    </submittedName>
</protein>
<dbReference type="InterPro" id="IPR051205">
    <property type="entry name" value="UbiH/COQ6_monooxygenase"/>
</dbReference>
<evidence type="ECO:0000259" key="9">
    <source>
        <dbReference type="Pfam" id="PF01494"/>
    </source>
</evidence>
<dbReference type="NCBIfam" id="TIGR01988">
    <property type="entry name" value="Ubi-OHases"/>
    <property type="match status" value="1"/>
</dbReference>
<dbReference type="GO" id="GO:0006744">
    <property type="term" value="P:ubiquinone biosynthetic process"/>
    <property type="evidence" value="ECO:0007669"/>
    <property type="project" value="UniProtKB-UniPathway"/>
</dbReference>
<dbReference type="Proteomes" id="UP000006334">
    <property type="component" value="Unassembled WGS sequence"/>
</dbReference>
<evidence type="ECO:0000256" key="3">
    <source>
        <dbReference type="ARBA" id="ARBA00005349"/>
    </source>
</evidence>
<evidence type="ECO:0000256" key="8">
    <source>
        <dbReference type="ARBA" id="ARBA00065734"/>
    </source>
</evidence>
<dbReference type="PRINTS" id="PR00420">
    <property type="entry name" value="RNGMNOXGNASE"/>
</dbReference>
<gene>
    <name evidence="10" type="primary">visC</name>
    <name evidence="10" type="ORF">GLIP_0270</name>
</gene>
<dbReference type="UniPathway" id="UPA00232"/>
<keyword evidence="4" id="KW-0285">Flavoprotein</keyword>
<dbReference type="RefSeq" id="WP_008842740.1">
    <property type="nucleotide sequence ID" value="NZ_BAEN01000011.1"/>
</dbReference>
<dbReference type="GO" id="GO:0071949">
    <property type="term" value="F:FAD binding"/>
    <property type="evidence" value="ECO:0007669"/>
    <property type="project" value="InterPro"/>
</dbReference>
<keyword evidence="7" id="KW-0503">Monooxygenase</keyword>
<keyword evidence="6" id="KW-0560">Oxidoreductase</keyword>
<evidence type="ECO:0000256" key="1">
    <source>
        <dbReference type="ARBA" id="ARBA00001974"/>
    </source>
</evidence>
<dbReference type="EMBL" id="BAEN01000011">
    <property type="protein sequence ID" value="GAC12920.1"/>
    <property type="molecule type" value="Genomic_DNA"/>
</dbReference>
<dbReference type="InterPro" id="IPR010971">
    <property type="entry name" value="UbiH/COQ6"/>
</dbReference>
<proteinExistence type="inferred from homology"/>
<comment type="similarity">
    <text evidence="3">Belongs to the UbiH/COQ6 family.</text>
</comment>
<dbReference type="PANTHER" id="PTHR43876:SF10">
    <property type="entry name" value="3-DEMETHOXYUBIQUINOL 3-HYDROXYLASE"/>
    <property type="match status" value="1"/>
</dbReference>
<evidence type="ECO:0000256" key="4">
    <source>
        <dbReference type="ARBA" id="ARBA00022630"/>
    </source>
</evidence>
<dbReference type="GO" id="GO:0110142">
    <property type="term" value="C:ubiquinone biosynthesis complex"/>
    <property type="evidence" value="ECO:0007669"/>
    <property type="project" value="UniProtKB-ARBA"/>
</dbReference>
<dbReference type="Pfam" id="PF01494">
    <property type="entry name" value="FAD_binding_3"/>
    <property type="match status" value="1"/>
</dbReference>